<keyword evidence="6" id="KW-0999">Mitochondrion inner membrane</keyword>
<dbReference type="EMBL" id="OU898283">
    <property type="protein sequence ID" value="CAG9839640.1"/>
    <property type="molecule type" value="Genomic_DNA"/>
</dbReference>
<comment type="subcellular location">
    <subcellularLocation>
        <location evidence="1">Membrane</location>
    </subcellularLocation>
    <subcellularLocation>
        <location evidence="6">Mitochondrion inner membrane</location>
        <topology evidence="6">Multi-pass membrane protein</topology>
    </subcellularLocation>
</comment>
<organism evidence="7 8">
    <name type="scientific">Diabrotica balteata</name>
    <name type="common">Banded cucumber beetle</name>
    <dbReference type="NCBI Taxonomy" id="107213"/>
    <lineage>
        <taxon>Eukaryota</taxon>
        <taxon>Metazoa</taxon>
        <taxon>Ecdysozoa</taxon>
        <taxon>Arthropoda</taxon>
        <taxon>Hexapoda</taxon>
        <taxon>Insecta</taxon>
        <taxon>Pterygota</taxon>
        <taxon>Neoptera</taxon>
        <taxon>Endopterygota</taxon>
        <taxon>Coleoptera</taxon>
        <taxon>Polyphaga</taxon>
        <taxon>Cucujiformia</taxon>
        <taxon>Chrysomeloidea</taxon>
        <taxon>Chrysomelidae</taxon>
        <taxon>Galerucinae</taxon>
        <taxon>Diabroticina</taxon>
        <taxon>Diabroticites</taxon>
        <taxon>Diabrotica</taxon>
    </lineage>
</organism>
<evidence type="ECO:0000256" key="6">
    <source>
        <dbReference type="RuleBase" id="RU363076"/>
    </source>
</evidence>
<evidence type="ECO:0000256" key="3">
    <source>
        <dbReference type="ARBA" id="ARBA00022692"/>
    </source>
</evidence>
<dbReference type="PANTHER" id="PTHR23427">
    <property type="entry name" value="SURFEIT LOCUS PROTEIN"/>
    <property type="match status" value="1"/>
</dbReference>
<sequence>MFTNRKMVVKILQLVPKYSKNIQKFGIAANYSIQTNTLNLKGIRDKKVGPFGWFLLIIPVSTFSLGVWQVQRKKWKEGLLADLQEKTSSQPVPLPENLDDISALEYKPIHVKGQFLHDKELYMGPRSVLIRGDASTKSSLVSGSASSSQGYLVVTPLKLEGRDETILVNRGWVPSKQKDPKTREKGQVNGVVDVIGVVRTNEPRPNFTMKNREGSNIYFYRDLDHMAEVTGTSPIFLDATNDFDVPNGPLGGQTRISLRNEHMSYILTWFSLCGATSYMWVKKFIK</sequence>
<comment type="similarity">
    <text evidence="2 6">Belongs to the SURF1 family.</text>
</comment>
<dbReference type="PROSITE" id="PS50895">
    <property type="entry name" value="SURF1"/>
    <property type="match status" value="1"/>
</dbReference>
<evidence type="ECO:0000256" key="5">
    <source>
        <dbReference type="ARBA" id="ARBA00023136"/>
    </source>
</evidence>
<feature type="transmembrane region" description="Helical" evidence="6">
    <location>
        <begin position="51"/>
        <end position="70"/>
    </location>
</feature>
<dbReference type="CDD" id="cd06662">
    <property type="entry name" value="SURF1"/>
    <property type="match status" value="1"/>
</dbReference>
<evidence type="ECO:0000256" key="1">
    <source>
        <dbReference type="ARBA" id="ARBA00004370"/>
    </source>
</evidence>
<proteinExistence type="inferred from homology"/>
<keyword evidence="3 6" id="KW-0812">Transmembrane</keyword>
<evidence type="ECO:0000256" key="4">
    <source>
        <dbReference type="ARBA" id="ARBA00022989"/>
    </source>
</evidence>
<evidence type="ECO:0000256" key="2">
    <source>
        <dbReference type="ARBA" id="ARBA00007165"/>
    </source>
</evidence>
<dbReference type="InterPro" id="IPR045214">
    <property type="entry name" value="Surf1/Surf4"/>
</dbReference>
<dbReference type="InterPro" id="IPR002994">
    <property type="entry name" value="Surf1/Shy1"/>
</dbReference>
<keyword evidence="5 6" id="KW-0472">Membrane</keyword>
<evidence type="ECO:0000313" key="7">
    <source>
        <dbReference type="EMBL" id="CAG9839640.1"/>
    </source>
</evidence>
<dbReference type="Proteomes" id="UP001153709">
    <property type="component" value="Chromosome 8"/>
</dbReference>
<protein>
    <recommendedName>
        <fullName evidence="6">SURF1-like protein</fullName>
    </recommendedName>
</protein>
<dbReference type="OrthoDB" id="10040024at2759"/>
<keyword evidence="8" id="KW-1185">Reference proteome</keyword>
<dbReference type="Pfam" id="PF02104">
    <property type="entry name" value="SURF1"/>
    <property type="match status" value="1"/>
</dbReference>
<dbReference type="AlphaFoldDB" id="A0A9N9XHH9"/>
<accession>A0A9N9XHH9</accession>
<keyword evidence="6" id="KW-0496">Mitochondrion</keyword>
<comment type="function">
    <text evidence="6">Probably involved in the biogenesis of the COX complex.</text>
</comment>
<evidence type="ECO:0000313" key="8">
    <source>
        <dbReference type="Proteomes" id="UP001153709"/>
    </source>
</evidence>
<name>A0A9N9XHH9_DIABA</name>
<dbReference type="PANTHER" id="PTHR23427:SF2">
    <property type="entry name" value="SURFEIT LOCUS PROTEIN 1"/>
    <property type="match status" value="1"/>
</dbReference>
<reference evidence="7" key="1">
    <citation type="submission" date="2022-01" db="EMBL/GenBank/DDBJ databases">
        <authorList>
            <person name="King R."/>
        </authorList>
    </citation>
    <scope>NUCLEOTIDE SEQUENCE</scope>
</reference>
<dbReference type="GO" id="GO:0033617">
    <property type="term" value="P:mitochondrial respiratory chain complex IV assembly"/>
    <property type="evidence" value="ECO:0007669"/>
    <property type="project" value="TreeGrafter"/>
</dbReference>
<keyword evidence="4 6" id="KW-1133">Transmembrane helix</keyword>
<dbReference type="GO" id="GO:0005743">
    <property type="term" value="C:mitochondrial inner membrane"/>
    <property type="evidence" value="ECO:0007669"/>
    <property type="project" value="UniProtKB-SubCell"/>
</dbReference>
<comment type="caution">
    <text evidence="6">Lacks conserved residue(s) required for the propagation of feature annotation.</text>
</comment>
<gene>
    <name evidence="7" type="ORF">DIABBA_LOCUS12386</name>
</gene>